<dbReference type="EMBL" id="WOWA01000011">
    <property type="protein sequence ID" value="NLV15271.1"/>
    <property type="molecule type" value="Genomic_DNA"/>
</dbReference>
<dbReference type="InterPro" id="IPR011674">
    <property type="entry name" value="DUF1616"/>
</dbReference>
<proteinExistence type="predicted"/>
<feature type="transmembrane region" description="Helical" evidence="1">
    <location>
        <begin position="144"/>
        <end position="162"/>
    </location>
</feature>
<evidence type="ECO:0000313" key="4">
    <source>
        <dbReference type="Proteomes" id="UP000641625"/>
    </source>
</evidence>
<feature type="transmembrane region" description="Helical" evidence="1">
    <location>
        <begin position="115"/>
        <end position="138"/>
    </location>
</feature>
<gene>
    <name evidence="3" type="ORF">GOC77_18575</name>
</gene>
<dbReference type="Proteomes" id="UP000641625">
    <property type="component" value="Unassembled WGS sequence"/>
</dbReference>
<keyword evidence="1" id="KW-0812">Transmembrane</keyword>
<dbReference type="Pfam" id="PF07760">
    <property type="entry name" value="DUF1616"/>
    <property type="match status" value="1"/>
</dbReference>
<evidence type="ECO:0000259" key="2">
    <source>
        <dbReference type="Pfam" id="PF07760"/>
    </source>
</evidence>
<reference evidence="3" key="1">
    <citation type="submission" date="2019-12" db="EMBL/GenBank/DDBJ databases">
        <title>Whole genome sequencing of Haloarcula argentinensis strain pws5.</title>
        <authorList>
            <person name="Verma D.K."/>
            <person name="Gopal K."/>
            <person name="Prasad E.S."/>
        </authorList>
    </citation>
    <scope>NUCLEOTIDE SEQUENCE</scope>
    <source>
        <strain evidence="3">Pws5</strain>
    </source>
</reference>
<sequence>MSSENRTVDLTIPRQTIGVSGHLLLRWDPVWPVMADRLVERPGFLGSDLILIAILGLSITVQGALGIETVSSVLLGVSAILFAPGYAIIALLFPKSASPGSRTWANGEITIVERMVLGIGVSTFLVPLLGIGLGYTPLGMQPTFFVTLVGSVTLFFTVLAAVRRQTIPPSERFDPRVLHWTASQLKGVRDGSVVTVLLVVGLVIATAGIGVTAATTDPGEEFTAFSVTTADPTDSTSVAGDYPDEILLEEDTQLQVGITNREGEQTSYTVVVLLESFDGKERQSSSELDRYSVTIVDGGSVQRAHTVIPDRVGEDLRLTYLLYKGEVSADTELNADSAYRSVHIWVDVPSESA</sequence>
<accession>A0A847URV8</accession>
<keyword evidence="1" id="KW-0472">Membrane</keyword>
<keyword evidence="1" id="KW-1133">Transmembrane helix</keyword>
<dbReference type="AlphaFoldDB" id="A0A847URV8"/>
<organism evidence="3 4">
    <name type="scientific">Haloarcula argentinensis</name>
    <dbReference type="NCBI Taxonomy" id="43776"/>
    <lineage>
        <taxon>Archaea</taxon>
        <taxon>Methanobacteriati</taxon>
        <taxon>Methanobacteriota</taxon>
        <taxon>Stenosarchaea group</taxon>
        <taxon>Halobacteria</taxon>
        <taxon>Halobacteriales</taxon>
        <taxon>Haloarculaceae</taxon>
        <taxon>Haloarcula</taxon>
    </lineage>
</organism>
<comment type="caution">
    <text evidence="3">The sequence shown here is derived from an EMBL/GenBank/DDBJ whole genome shotgun (WGS) entry which is preliminary data.</text>
</comment>
<protein>
    <submittedName>
        <fullName evidence="3">DUF1616 domain-containing protein</fullName>
    </submittedName>
</protein>
<feature type="transmembrane region" description="Helical" evidence="1">
    <location>
        <begin position="44"/>
        <end position="67"/>
    </location>
</feature>
<feature type="transmembrane region" description="Helical" evidence="1">
    <location>
        <begin position="73"/>
        <end position="94"/>
    </location>
</feature>
<evidence type="ECO:0000313" key="3">
    <source>
        <dbReference type="EMBL" id="NLV15271.1"/>
    </source>
</evidence>
<evidence type="ECO:0000256" key="1">
    <source>
        <dbReference type="SAM" id="Phobius"/>
    </source>
</evidence>
<feature type="domain" description="DUF1616" evidence="2">
    <location>
        <begin position="54"/>
        <end position="347"/>
    </location>
</feature>
<name>A0A847URV8_HALAR</name>
<feature type="transmembrane region" description="Helical" evidence="1">
    <location>
        <begin position="193"/>
        <end position="214"/>
    </location>
</feature>